<dbReference type="InterPro" id="IPR036554">
    <property type="entry name" value="GHMP_kinase_C_sf"/>
</dbReference>
<feature type="active site" evidence="9">
    <location>
        <position position="20"/>
    </location>
</feature>
<dbReference type="PIRSF" id="PIRSF010376">
    <property type="entry name" value="IspE"/>
    <property type="match status" value="1"/>
</dbReference>
<comment type="function">
    <text evidence="9">Catalyzes the phosphorylation of the position 2 hydroxy group of 4-diphosphocytidyl-2C-methyl-D-erythritol.</text>
</comment>
<sequence length="314" mass="32239">MNAHLSAAPDLAVTVRAPGKVNLSLRVGPVQPDGYHPLVNIFQALSVHEDVTASAAPVGAGISIQVRGQHAERVPVDDTNLAWRAAELVAERAGVDPDVRLRLDKGVPVAGGMAGGSADAAAALLACSTLWDAGLDRDDLLDLGGRLGADVPFALLGHTAVGTGRGDLLTPALVRGEYCWALAVNDDGLSTARVFRAFDDRVAERGEVPPEPELDDEAPLMQALRAGDPARLGELLHNDLQEPALALAPHLRLTMEVARDAGALGVVVSGSGPTVAALARSRQHALAIAASWTASGTADAVLTATGNAPGARVV</sequence>
<dbReference type="EMBL" id="PGTZ01000007">
    <property type="protein sequence ID" value="PJI94072.1"/>
    <property type="molecule type" value="Genomic_DNA"/>
</dbReference>
<name>A0A2M8WSZ0_9MICO</name>
<gene>
    <name evidence="9" type="primary">ispE</name>
    <name evidence="12" type="ORF">CLV34_1557</name>
</gene>
<dbReference type="InterPro" id="IPR014721">
    <property type="entry name" value="Ribsml_uS5_D2-typ_fold_subgr"/>
</dbReference>
<dbReference type="InterPro" id="IPR020568">
    <property type="entry name" value="Ribosomal_Su5_D2-typ_SF"/>
</dbReference>
<evidence type="ECO:0000256" key="4">
    <source>
        <dbReference type="ARBA" id="ARBA00022679"/>
    </source>
</evidence>
<dbReference type="InterPro" id="IPR013750">
    <property type="entry name" value="GHMP_kinase_C_dom"/>
</dbReference>
<dbReference type="GO" id="GO:0016114">
    <property type="term" value="P:terpenoid biosynthetic process"/>
    <property type="evidence" value="ECO:0007669"/>
    <property type="project" value="UniProtKB-UniRule"/>
</dbReference>
<feature type="domain" description="GHMP kinase C-terminal" evidence="11">
    <location>
        <begin position="220"/>
        <end position="295"/>
    </location>
</feature>
<dbReference type="HAMAP" id="MF_00061">
    <property type="entry name" value="IspE"/>
    <property type="match status" value="1"/>
</dbReference>
<accession>A0A2M8WSZ0</accession>
<dbReference type="Gene3D" id="3.30.70.890">
    <property type="entry name" value="GHMP kinase, C-terminal domain"/>
    <property type="match status" value="1"/>
</dbReference>
<dbReference type="NCBIfam" id="TIGR00154">
    <property type="entry name" value="ispE"/>
    <property type="match status" value="1"/>
</dbReference>
<comment type="caution">
    <text evidence="12">The sequence shown here is derived from an EMBL/GenBank/DDBJ whole genome shotgun (WGS) entry which is preliminary data.</text>
</comment>
<evidence type="ECO:0000313" key="12">
    <source>
        <dbReference type="EMBL" id="PJI94072.1"/>
    </source>
</evidence>
<comment type="pathway">
    <text evidence="9">Isoprenoid biosynthesis; isopentenyl diphosphate biosynthesis via DXP pathway; isopentenyl diphosphate from 1-deoxy-D-xylulose 5-phosphate: step 3/6.</text>
</comment>
<reference evidence="12 13" key="1">
    <citation type="submission" date="2017-11" db="EMBL/GenBank/DDBJ databases">
        <title>Genomic Encyclopedia of Archaeal and Bacterial Type Strains, Phase II (KMG-II): From Individual Species to Whole Genera.</title>
        <authorList>
            <person name="Goeker M."/>
        </authorList>
    </citation>
    <scope>NUCLEOTIDE SEQUENCE [LARGE SCALE GENOMIC DNA]</scope>
    <source>
        <strain evidence="12 13">DSM 22413</strain>
    </source>
</reference>
<comment type="similarity">
    <text evidence="1 9">Belongs to the GHMP kinase family. IspE subfamily.</text>
</comment>
<dbReference type="InterPro" id="IPR004424">
    <property type="entry name" value="IspE"/>
</dbReference>
<proteinExistence type="inferred from homology"/>
<evidence type="ECO:0000256" key="1">
    <source>
        <dbReference type="ARBA" id="ARBA00009684"/>
    </source>
</evidence>
<dbReference type="PANTHER" id="PTHR43527">
    <property type="entry name" value="4-DIPHOSPHOCYTIDYL-2-C-METHYL-D-ERYTHRITOL KINASE, CHLOROPLASTIC"/>
    <property type="match status" value="1"/>
</dbReference>
<keyword evidence="7 9" id="KW-0067">ATP-binding</keyword>
<keyword evidence="6 9" id="KW-0418">Kinase</keyword>
<evidence type="ECO:0000259" key="10">
    <source>
        <dbReference type="Pfam" id="PF00288"/>
    </source>
</evidence>
<keyword evidence="5 9" id="KW-0547">Nucleotide-binding</keyword>
<keyword evidence="13" id="KW-1185">Reference proteome</keyword>
<evidence type="ECO:0000256" key="7">
    <source>
        <dbReference type="ARBA" id="ARBA00022840"/>
    </source>
</evidence>
<evidence type="ECO:0000256" key="5">
    <source>
        <dbReference type="ARBA" id="ARBA00022741"/>
    </source>
</evidence>
<dbReference type="GO" id="GO:0005524">
    <property type="term" value="F:ATP binding"/>
    <property type="evidence" value="ECO:0007669"/>
    <property type="project" value="UniProtKB-UniRule"/>
</dbReference>
<dbReference type="Pfam" id="PF08544">
    <property type="entry name" value="GHMP_kinases_C"/>
    <property type="match status" value="1"/>
</dbReference>
<evidence type="ECO:0000259" key="11">
    <source>
        <dbReference type="Pfam" id="PF08544"/>
    </source>
</evidence>
<evidence type="ECO:0000256" key="3">
    <source>
        <dbReference type="ARBA" id="ARBA00017473"/>
    </source>
</evidence>
<feature type="domain" description="GHMP kinase N-terminal" evidence="10">
    <location>
        <begin position="80"/>
        <end position="157"/>
    </location>
</feature>
<organism evidence="12 13">
    <name type="scientific">Luteimicrobium subarcticum</name>
    <dbReference type="NCBI Taxonomy" id="620910"/>
    <lineage>
        <taxon>Bacteria</taxon>
        <taxon>Bacillati</taxon>
        <taxon>Actinomycetota</taxon>
        <taxon>Actinomycetes</taxon>
        <taxon>Micrococcales</taxon>
        <taxon>Luteimicrobium</taxon>
    </lineage>
</organism>
<keyword evidence="9" id="KW-0414">Isoprene biosynthesis</keyword>
<feature type="active site" evidence="9">
    <location>
        <position position="150"/>
    </location>
</feature>
<dbReference type="Pfam" id="PF00288">
    <property type="entry name" value="GHMP_kinases_N"/>
    <property type="match status" value="1"/>
</dbReference>
<dbReference type="GO" id="GO:0019288">
    <property type="term" value="P:isopentenyl diphosphate biosynthetic process, methylerythritol 4-phosphate pathway"/>
    <property type="evidence" value="ECO:0007669"/>
    <property type="project" value="UniProtKB-UniRule"/>
</dbReference>
<dbReference type="OrthoDB" id="3173073at2"/>
<dbReference type="EC" id="2.7.1.148" evidence="2 9"/>
<protein>
    <recommendedName>
        <fullName evidence="3 9">4-diphosphocytidyl-2-C-methyl-D-erythritol kinase</fullName>
        <shortName evidence="9">CMK</shortName>
        <ecNumber evidence="2 9">2.7.1.148</ecNumber>
    </recommendedName>
    <alternativeName>
        <fullName evidence="8 9">4-(cytidine-5'-diphospho)-2-C-methyl-D-erythritol kinase</fullName>
    </alternativeName>
</protein>
<keyword evidence="4 9" id="KW-0808">Transferase</keyword>
<comment type="catalytic activity">
    <reaction evidence="9">
        <text>4-CDP-2-C-methyl-D-erythritol + ATP = 4-CDP-2-C-methyl-D-erythritol 2-phosphate + ADP + H(+)</text>
        <dbReference type="Rhea" id="RHEA:18437"/>
        <dbReference type="ChEBI" id="CHEBI:15378"/>
        <dbReference type="ChEBI" id="CHEBI:30616"/>
        <dbReference type="ChEBI" id="CHEBI:57823"/>
        <dbReference type="ChEBI" id="CHEBI:57919"/>
        <dbReference type="ChEBI" id="CHEBI:456216"/>
        <dbReference type="EC" id="2.7.1.148"/>
    </reaction>
</comment>
<dbReference type="PANTHER" id="PTHR43527:SF2">
    <property type="entry name" value="4-DIPHOSPHOCYTIDYL-2-C-METHYL-D-ERYTHRITOL KINASE, CHLOROPLASTIC"/>
    <property type="match status" value="1"/>
</dbReference>
<evidence type="ECO:0000256" key="2">
    <source>
        <dbReference type="ARBA" id="ARBA00012052"/>
    </source>
</evidence>
<dbReference type="GO" id="GO:0050515">
    <property type="term" value="F:4-(cytidine 5'-diphospho)-2-C-methyl-D-erythritol kinase activity"/>
    <property type="evidence" value="ECO:0007669"/>
    <property type="project" value="UniProtKB-UniRule"/>
</dbReference>
<dbReference type="Gene3D" id="3.30.230.10">
    <property type="match status" value="1"/>
</dbReference>
<dbReference type="Proteomes" id="UP000231586">
    <property type="component" value="Unassembled WGS sequence"/>
</dbReference>
<dbReference type="SUPFAM" id="SSF54211">
    <property type="entry name" value="Ribosomal protein S5 domain 2-like"/>
    <property type="match status" value="1"/>
</dbReference>
<evidence type="ECO:0000313" key="13">
    <source>
        <dbReference type="Proteomes" id="UP000231586"/>
    </source>
</evidence>
<dbReference type="SUPFAM" id="SSF55060">
    <property type="entry name" value="GHMP Kinase, C-terminal domain"/>
    <property type="match status" value="1"/>
</dbReference>
<dbReference type="InterPro" id="IPR006204">
    <property type="entry name" value="GHMP_kinase_N_dom"/>
</dbReference>
<dbReference type="AlphaFoldDB" id="A0A2M8WSZ0"/>
<dbReference type="UniPathway" id="UPA00056">
    <property type="reaction ID" value="UER00094"/>
</dbReference>
<dbReference type="NCBIfam" id="NF002870">
    <property type="entry name" value="PRK03188.1"/>
    <property type="match status" value="1"/>
</dbReference>
<evidence type="ECO:0000256" key="9">
    <source>
        <dbReference type="HAMAP-Rule" id="MF_00061"/>
    </source>
</evidence>
<evidence type="ECO:0000256" key="8">
    <source>
        <dbReference type="ARBA" id="ARBA00032554"/>
    </source>
</evidence>
<evidence type="ECO:0000256" key="6">
    <source>
        <dbReference type="ARBA" id="ARBA00022777"/>
    </source>
</evidence>
<feature type="binding site" evidence="9">
    <location>
        <begin position="108"/>
        <end position="118"/>
    </location>
    <ligand>
        <name>ATP</name>
        <dbReference type="ChEBI" id="CHEBI:30616"/>
    </ligand>
</feature>
<dbReference type="RefSeq" id="WP_100349660.1">
    <property type="nucleotide sequence ID" value="NZ_PGTZ01000007.1"/>
</dbReference>